<evidence type="ECO:0000313" key="2">
    <source>
        <dbReference type="EMBL" id="GAB0181720.1"/>
    </source>
</evidence>
<dbReference type="PRINTS" id="PR01345">
    <property type="entry name" value="CERVTRCPTASE"/>
</dbReference>
<protein>
    <submittedName>
        <fullName evidence="2">Mitochondrial enolase superfamily member 1</fullName>
    </submittedName>
</protein>
<name>A0ABC9W836_GRUJA</name>
<dbReference type="SUPFAM" id="SSF56672">
    <property type="entry name" value="DNA/RNA polymerases"/>
    <property type="match status" value="1"/>
</dbReference>
<sequence length="431" mass="48884">MGPDELHPRVLRELADEVARPLSIIFEKSWQSGEVPTDWKRGNITPIFRKGKKEDPGNYRPVSLTSVPGEIMEQTLLKTMLRHMENKEVIGDSQHGFTRGKSCLTDLVAFYDGVTASVDKGRATDIIYLDLCKAFDTVLHDILVSKLERHGFDGWTTRWIRNWLDGRTQRVVINGSMSKWRMVMSGVPQGSVLGPALFNIFVGDMDSGIECTLSKFADDTKLCGVVDTLEGRDAIQRDLDRLERWARANHMKFNKAKCKVLYMGQGNPKHDYRLGEEWIESSPEEKDLGVLIDEKLKMSQQCVLVAQKANHVLGCIKRGVTSRSREVILPLYSTLVRPHLEYCIQLWGPQYKKHMELLERVQRRATKLIGGLEHLSCEDRLRELGLFSLEKRQLQGDLIAAFQYLKGPTGKLERDCLWGSVVTGQGVMGLS</sequence>
<dbReference type="Pfam" id="PF00078">
    <property type="entry name" value="RVT_1"/>
    <property type="match status" value="1"/>
</dbReference>
<dbReference type="PANTHER" id="PTHR33332">
    <property type="entry name" value="REVERSE TRANSCRIPTASE DOMAIN-CONTAINING PROTEIN"/>
    <property type="match status" value="1"/>
</dbReference>
<evidence type="ECO:0000313" key="3">
    <source>
        <dbReference type="Proteomes" id="UP001623348"/>
    </source>
</evidence>
<dbReference type="PROSITE" id="PS50878">
    <property type="entry name" value="RT_POL"/>
    <property type="match status" value="1"/>
</dbReference>
<feature type="domain" description="Reverse transcriptase" evidence="1">
    <location>
        <begin position="28"/>
        <end position="292"/>
    </location>
</feature>
<reference evidence="2 3" key="1">
    <citation type="submission" date="2024-06" db="EMBL/GenBank/DDBJ databases">
        <title>The draft genome of Grus japonensis, version 3.</title>
        <authorList>
            <person name="Nabeshima K."/>
            <person name="Suzuki S."/>
            <person name="Onuma M."/>
        </authorList>
    </citation>
    <scope>NUCLEOTIDE SEQUENCE [LARGE SCALE GENOMIC DNA]</scope>
    <source>
        <strain evidence="2 3">451A</strain>
    </source>
</reference>
<dbReference type="CDD" id="cd01650">
    <property type="entry name" value="RT_nLTR_like"/>
    <property type="match status" value="1"/>
</dbReference>
<evidence type="ECO:0000259" key="1">
    <source>
        <dbReference type="PROSITE" id="PS50878"/>
    </source>
</evidence>
<dbReference type="AlphaFoldDB" id="A0ABC9W836"/>
<organism evidence="2 3">
    <name type="scientific">Grus japonensis</name>
    <name type="common">Japanese crane</name>
    <name type="synonym">Red-crowned crane</name>
    <dbReference type="NCBI Taxonomy" id="30415"/>
    <lineage>
        <taxon>Eukaryota</taxon>
        <taxon>Metazoa</taxon>
        <taxon>Chordata</taxon>
        <taxon>Craniata</taxon>
        <taxon>Vertebrata</taxon>
        <taxon>Euteleostomi</taxon>
        <taxon>Archelosauria</taxon>
        <taxon>Archosauria</taxon>
        <taxon>Dinosauria</taxon>
        <taxon>Saurischia</taxon>
        <taxon>Theropoda</taxon>
        <taxon>Coelurosauria</taxon>
        <taxon>Aves</taxon>
        <taxon>Neognathae</taxon>
        <taxon>Neoaves</taxon>
        <taxon>Gruiformes</taxon>
        <taxon>Gruidae</taxon>
        <taxon>Grus</taxon>
    </lineage>
</organism>
<proteinExistence type="predicted"/>
<dbReference type="Proteomes" id="UP001623348">
    <property type="component" value="Unassembled WGS sequence"/>
</dbReference>
<comment type="caution">
    <text evidence="2">The sequence shown here is derived from an EMBL/GenBank/DDBJ whole genome shotgun (WGS) entry which is preliminary data.</text>
</comment>
<dbReference type="InterPro" id="IPR043502">
    <property type="entry name" value="DNA/RNA_pol_sf"/>
</dbReference>
<keyword evidence="3" id="KW-1185">Reference proteome</keyword>
<gene>
    <name evidence="2" type="ORF">GRJ2_000637300</name>
</gene>
<dbReference type="EMBL" id="BAAFJT010000002">
    <property type="protein sequence ID" value="GAB0181720.1"/>
    <property type="molecule type" value="Genomic_DNA"/>
</dbReference>
<dbReference type="InterPro" id="IPR000477">
    <property type="entry name" value="RT_dom"/>
</dbReference>
<accession>A0ABC9W836</accession>